<dbReference type="Proteomes" id="UP000198418">
    <property type="component" value="Unassembled WGS sequence"/>
</dbReference>
<organism evidence="1 2">
    <name type="scientific">Rhodoblastus acidophilus</name>
    <name type="common">Rhodopseudomonas acidophila</name>
    <dbReference type="NCBI Taxonomy" id="1074"/>
    <lineage>
        <taxon>Bacteria</taxon>
        <taxon>Pseudomonadati</taxon>
        <taxon>Pseudomonadota</taxon>
        <taxon>Alphaproteobacteria</taxon>
        <taxon>Hyphomicrobiales</taxon>
        <taxon>Rhodoblastaceae</taxon>
        <taxon>Rhodoblastus</taxon>
    </lineage>
</organism>
<sequence>MSEPDQTADEAGRTARIRELNDAFRKAPNSLGKLCLTRSIAAMTERRFLSSWAAKNDLRFNLTSFAE</sequence>
<protein>
    <submittedName>
        <fullName evidence="1">Uncharacterized protein</fullName>
    </submittedName>
</protein>
<evidence type="ECO:0000313" key="2">
    <source>
        <dbReference type="Proteomes" id="UP000198418"/>
    </source>
</evidence>
<evidence type="ECO:0000313" key="1">
    <source>
        <dbReference type="EMBL" id="SNB83875.1"/>
    </source>
</evidence>
<proteinExistence type="predicted"/>
<gene>
    <name evidence="1" type="ORF">SAMN06265338_1316</name>
</gene>
<keyword evidence="2" id="KW-1185">Reference proteome</keyword>
<name>A0A212SE05_RHOAC</name>
<dbReference type="AlphaFoldDB" id="A0A212SE05"/>
<dbReference type="EMBL" id="FYDG01000031">
    <property type="protein sequence ID" value="SNB83875.1"/>
    <property type="molecule type" value="Genomic_DNA"/>
</dbReference>
<accession>A0A212SE05</accession>
<reference evidence="2" key="1">
    <citation type="submission" date="2017-06" db="EMBL/GenBank/DDBJ databases">
        <authorList>
            <person name="Varghese N."/>
            <person name="Submissions S."/>
        </authorList>
    </citation>
    <scope>NUCLEOTIDE SEQUENCE [LARGE SCALE GENOMIC DNA]</scope>
    <source>
        <strain evidence="2">DSM 137</strain>
    </source>
</reference>
<dbReference type="RefSeq" id="WP_088522574.1">
    <property type="nucleotide sequence ID" value="NZ_FYDG01000031.1"/>
</dbReference>